<accession>A0ABX5YGS6</accession>
<sequence>MRWILMLLILCSGCTTPLELHDIADLRVDQDRCHIHNEQLKEDINSVEDFNGTDFNRVSYFFNYTEVRRELFPYAFDDQGDETGNGVALVKYCPRCRAAKQQFVADYPILEDPEKGYWKKEGWGFDAKLYIKDHPPVVTGK</sequence>
<gene>
    <name evidence="1" type="ORF">GmarT_07170</name>
</gene>
<protein>
    <recommendedName>
        <fullName evidence="3">Lipoprotein</fullName>
    </recommendedName>
</protein>
<keyword evidence="2" id="KW-1185">Reference proteome</keyword>
<organism evidence="1 2">
    <name type="scientific">Gimesia maris</name>
    <dbReference type="NCBI Taxonomy" id="122"/>
    <lineage>
        <taxon>Bacteria</taxon>
        <taxon>Pseudomonadati</taxon>
        <taxon>Planctomycetota</taxon>
        <taxon>Planctomycetia</taxon>
        <taxon>Planctomycetales</taxon>
        <taxon>Planctomycetaceae</taxon>
        <taxon>Gimesia</taxon>
    </lineage>
</organism>
<dbReference type="EMBL" id="CP042910">
    <property type="protein sequence ID" value="QEG14880.1"/>
    <property type="molecule type" value="Genomic_DNA"/>
</dbReference>
<dbReference type="Proteomes" id="UP000322887">
    <property type="component" value="Chromosome"/>
</dbReference>
<evidence type="ECO:0000313" key="1">
    <source>
        <dbReference type="EMBL" id="QEG14880.1"/>
    </source>
</evidence>
<evidence type="ECO:0000313" key="2">
    <source>
        <dbReference type="Proteomes" id="UP000322887"/>
    </source>
</evidence>
<reference evidence="1 2" key="1">
    <citation type="submission" date="2019-08" db="EMBL/GenBank/DDBJ databases">
        <title>Deep-cultivation of Planctomycetes and their phenomic and genomic characterization uncovers novel biology.</title>
        <authorList>
            <person name="Wiegand S."/>
            <person name="Jogler M."/>
            <person name="Boedeker C."/>
            <person name="Pinto D."/>
            <person name="Vollmers J."/>
            <person name="Rivas-Marin E."/>
            <person name="Kohn T."/>
            <person name="Peeters S.H."/>
            <person name="Heuer A."/>
            <person name="Rast P."/>
            <person name="Oberbeckmann S."/>
            <person name="Bunk B."/>
            <person name="Jeske O."/>
            <person name="Meyerdierks A."/>
            <person name="Storesund J.E."/>
            <person name="Kallscheuer N."/>
            <person name="Luecker S."/>
            <person name="Lage O.M."/>
            <person name="Pohl T."/>
            <person name="Merkel B.J."/>
            <person name="Hornburger P."/>
            <person name="Mueller R.-W."/>
            <person name="Bruemmer F."/>
            <person name="Labrenz M."/>
            <person name="Spormann A.M."/>
            <person name="Op den Camp H."/>
            <person name="Overmann J."/>
            <person name="Amann R."/>
            <person name="Jetten M.S.M."/>
            <person name="Mascher T."/>
            <person name="Medema M.H."/>
            <person name="Devos D.P."/>
            <person name="Kaster A.-K."/>
            <person name="Ovreas L."/>
            <person name="Rohde M."/>
            <person name="Galperin M.Y."/>
            <person name="Jogler C."/>
        </authorList>
    </citation>
    <scope>NUCLEOTIDE SEQUENCE [LARGE SCALE GENOMIC DNA]</scope>
    <source>
        <strain evidence="1 2">DSM 8797</strain>
    </source>
</reference>
<name>A0ABX5YGS6_9PLAN</name>
<evidence type="ECO:0008006" key="3">
    <source>
        <dbReference type="Google" id="ProtNLM"/>
    </source>
</evidence>
<proteinExistence type="predicted"/>